<dbReference type="AlphaFoldDB" id="A0A1E5WKJ6"/>
<organism evidence="2 3">
    <name type="scientific">Dichanthelium oligosanthes</name>
    <dbReference type="NCBI Taxonomy" id="888268"/>
    <lineage>
        <taxon>Eukaryota</taxon>
        <taxon>Viridiplantae</taxon>
        <taxon>Streptophyta</taxon>
        <taxon>Embryophyta</taxon>
        <taxon>Tracheophyta</taxon>
        <taxon>Spermatophyta</taxon>
        <taxon>Magnoliopsida</taxon>
        <taxon>Liliopsida</taxon>
        <taxon>Poales</taxon>
        <taxon>Poaceae</taxon>
        <taxon>PACMAD clade</taxon>
        <taxon>Panicoideae</taxon>
        <taxon>Panicodae</taxon>
        <taxon>Paniceae</taxon>
        <taxon>Dichantheliinae</taxon>
        <taxon>Dichanthelium</taxon>
    </lineage>
</organism>
<feature type="region of interest" description="Disordered" evidence="1">
    <location>
        <begin position="348"/>
        <end position="373"/>
    </location>
</feature>
<proteinExistence type="predicted"/>
<dbReference type="Proteomes" id="UP000095767">
    <property type="component" value="Unassembled WGS sequence"/>
</dbReference>
<keyword evidence="3" id="KW-1185">Reference proteome</keyword>
<gene>
    <name evidence="2" type="ORF">BAE44_0001127</name>
</gene>
<evidence type="ECO:0000313" key="2">
    <source>
        <dbReference type="EMBL" id="OEL37854.1"/>
    </source>
</evidence>
<evidence type="ECO:0000313" key="3">
    <source>
        <dbReference type="Proteomes" id="UP000095767"/>
    </source>
</evidence>
<name>A0A1E5WKJ6_9POAL</name>
<comment type="caution">
    <text evidence="2">The sequence shown here is derived from an EMBL/GenBank/DDBJ whole genome shotgun (WGS) entry which is preliminary data.</text>
</comment>
<protein>
    <submittedName>
        <fullName evidence="2">Uncharacterized protein</fullName>
    </submittedName>
</protein>
<reference evidence="2 3" key="1">
    <citation type="submission" date="2016-09" db="EMBL/GenBank/DDBJ databases">
        <title>The draft genome of Dichanthelium oligosanthes: A C3 panicoid grass species.</title>
        <authorList>
            <person name="Studer A.J."/>
            <person name="Schnable J.C."/>
            <person name="Brutnell T.P."/>
        </authorList>
    </citation>
    <scope>NUCLEOTIDE SEQUENCE [LARGE SCALE GENOMIC DNA]</scope>
    <source>
        <strain evidence="3">cv. Kellogg 1175</strain>
        <tissue evidence="2">Leaf</tissue>
    </source>
</reference>
<evidence type="ECO:0000256" key="1">
    <source>
        <dbReference type="SAM" id="MobiDB-lite"/>
    </source>
</evidence>
<accession>A0A1E5WKJ6</accession>
<dbReference type="EMBL" id="LWDX02003932">
    <property type="protein sequence ID" value="OEL37854.1"/>
    <property type="molecule type" value="Genomic_DNA"/>
</dbReference>
<sequence>MKPLMTAGLANAVRMAYSAPASRQRRSILSTDFSDSARSSDMQRQEMAAWSSPTVVSREACTMTLVGEGALAWLALVSGDGELVALNGGCTGLSMTHRAATGVSAAAGVESWRGGPERSRDVGSRGGVQGRHRGERRRWGGAVEGRARGDWEWRRVDAVMHCRTGWGGVGMGKIRVSTDQITLNLVNERDIRGKPSGGTMRVEATQIPDGNWMQYAANDREQSGNMNLPETTRLQTQMIVLAPVTAQGLMAFRMLERHGSTPGHEFTTWQRGPFLPVNLGRLYQVRTAFPAQLEEQAGAHRKTVDLSSQLSDVELCCFDREPSSISLSASVPDPMLFESQLSLEGSFLAPSSPSEEALPVAETPAPALSLSPTPAASSQTAVVASTTRGASLEPLLPVSVPTDLPSFAQALRKPLGPSVLPSPPPLRRPRHRAALLAPPHRSSRLAKKAVCRTPSLIAAQNLLMRKLGLSGDSQLESGDFDRYIQMFKNGLTEEQTKLISELFVCSVPASVGLVGSEEAV</sequence>
<feature type="region of interest" description="Disordered" evidence="1">
    <location>
        <begin position="111"/>
        <end position="136"/>
    </location>
</feature>
<feature type="compositionally biased region" description="Low complexity" evidence="1">
    <location>
        <begin position="363"/>
        <end position="373"/>
    </location>
</feature>